<reference evidence="1" key="1">
    <citation type="submission" date="2023-03" db="EMBL/GenBank/DDBJ databases">
        <title>Electrophorus voltai genome.</title>
        <authorList>
            <person name="Bian C."/>
        </authorList>
    </citation>
    <scope>NUCLEOTIDE SEQUENCE</scope>
    <source>
        <strain evidence="1">CB-2022</strain>
        <tissue evidence="1">Muscle</tissue>
    </source>
</reference>
<keyword evidence="2" id="KW-1185">Reference proteome</keyword>
<protein>
    <submittedName>
        <fullName evidence="1">Uncharacterized protein</fullName>
    </submittedName>
</protein>
<comment type="caution">
    <text evidence="1">The sequence shown here is derived from an EMBL/GenBank/DDBJ whole genome shotgun (WGS) entry which is preliminary data.</text>
</comment>
<dbReference type="AlphaFoldDB" id="A0AAD9DLG6"/>
<proteinExistence type="predicted"/>
<gene>
    <name evidence="1" type="ORF">P4O66_003449</name>
</gene>
<name>A0AAD9DLG6_9TELE</name>
<sequence>MLQTIYETESCFPADGAGGREQPVELLAQPHAANVPSTGLCLDRRTRLWRACYSTRGCPAGFDLCPRVQGSSSDSPGIFLLSVVCAAFS</sequence>
<dbReference type="EMBL" id="JAROKS010000026">
    <property type="protein sequence ID" value="KAK1784774.1"/>
    <property type="molecule type" value="Genomic_DNA"/>
</dbReference>
<organism evidence="1 2">
    <name type="scientific">Electrophorus voltai</name>
    <dbReference type="NCBI Taxonomy" id="2609070"/>
    <lineage>
        <taxon>Eukaryota</taxon>
        <taxon>Metazoa</taxon>
        <taxon>Chordata</taxon>
        <taxon>Craniata</taxon>
        <taxon>Vertebrata</taxon>
        <taxon>Euteleostomi</taxon>
        <taxon>Actinopterygii</taxon>
        <taxon>Neopterygii</taxon>
        <taxon>Teleostei</taxon>
        <taxon>Ostariophysi</taxon>
        <taxon>Gymnotiformes</taxon>
        <taxon>Gymnotoidei</taxon>
        <taxon>Gymnotidae</taxon>
        <taxon>Electrophorus</taxon>
    </lineage>
</organism>
<evidence type="ECO:0000313" key="1">
    <source>
        <dbReference type="EMBL" id="KAK1784774.1"/>
    </source>
</evidence>
<accession>A0AAD9DLG6</accession>
<evidence type="ECO:0000313" key="2">
    <source>
        <dbReference type="Proteomes" id="UP001239994"/>
    </source>
</evidence>
<dbReference type="Proteomes" id="UP001239994">
    <property type="component" value="Unassembled WGS sequence"/>
</dbReference>